<sequence>MIDLDQIISQDIVNIVVNSSVDMNTSVNVNSSVAMNDYVNYVEKCNKCLELEAELIKQHNMVKKDKYNKLSKSFSKLEQHCISLELVMQLNKEIFQKNNTSMNQTGPTFDQLFELNNLKAELQAKDTTIKKLKANIKRLNKTSTANSVKKDIDEIETINIELEHRVAKLISKNEHLQQTYKQLYDSIKPSRVHAKEHTESLINQLNQKFVEITDLNAQLQEKVFVITALKNDFRKLKGKDMVDNTAQVEAHIYYLKHTMKQAAILREIVIQAKSPNPLDSASYSAYKYVKLIQELLGYVRDTCLDIHKPSEKLVAATPINKEKRVSSLFDARHELCFLEFVSDMNACLKSKSVKKAKKKEELKPTGKVFTKIGYNWRPTGRNFTLIGNACSLTRITSTNEVPFREPIPLEVVAQEPVVTKVYVGPVFRI</sequence>
<feature type="coiled-coil region" evidence="1">
    <location>
        <begin position="115"/>
        <end position="222"/>
    </location>
</feature>
<reference evidence="2" key="2">
    <citation type="submission" date="2022-01" db="EMBL/GenBank/DDBJ databases">
        <authorList>
            <person name="Yamashiro T."/>
            <person name="Shiraishi A."/>
            <person name="Satake H."/>
            <person name="Nakayama K."/>
        </authorList>
    </citation>
    <scope>NUCLEOTIDE SEQUENCE</scope>
</reference>
<organism evidence="2 3">
    <name type="scientific">Tanacetum coccineum</name>
    <dbReference type="NCBI Taxonomy" id="301880"/>
    <lineage>
        <taxon>Eukaryota</taxon>
        <taxon>Viridiplantae</taxon>
        <taxon>Streptophyta</taxon>
        <taxon>Embryophyta</taxon>
        <taxon>Tracheophyta</taxon>
        <taxon>Spermatophyta</taxon>
        <taxon>Magnoliopsida</taxon>
        <taxon>eudicotyledons</taxon>
        <taxon>Gunneridae</taxon>
        <taxon>Pentapetalae</taxon>
        <taxon>asterids</taxon>
        <taxon>campanulids</taxon>
        <taxon>Asterales</taxon>
        <taxon>Asteraceae</taxon>
        <taxon>Asteroideae</taxon>
        <taxon>Anthemideae</taxon>
        <taxon>Anthemidinae</taxon>
        <taxon>Tanacetum</taxon>
    </lineage>
</organism>
<evidence type="ECO:0000256" key="1">
    <source>
        <dbReference type="SAM" id="Coils"/>
    </source>
</evidence>
<keyword evidence="3" id="KW-1185">Reference proteome</keyword>
<evidence type="ECO:0000313" key="3">
    <source>
        <dbReference type="Proteomes" id="UP001151760"/>
    </source>
</evidence>
<dbReference type="EMBL" id="BQNB010015451">
    <property type="protein sequence ID" value="GJT40191.1"/>
    <property type="molecule type" value="Genomic_DNA"/>
</dbReference>
<protein>
    <submittedName>
        <fullName evidence="2">Uncharacterized protein</fullName>
    </submittedName>
</protein>
<proteinExistence type="predicted"/>
<keyword evidence="1" id="KW-0175">Coiled coil</keyword>
<dbReference type="Proteomes" id="UP001151760">
    <property type="component" value="Unassembled WGS sequence"/>
</dbReference>
<name>A0ABQ5DLW0_9ASTR</name>
<evidence type="ECO:0000313" key="2">
    <source>
        <dbReference type="EMBL" id="GJT40191.1"/>
    </source>
</evidence>
<gene>
    <name evidence="2" type="ORF">Tco_0940056</name>
</gene>
<reference evidence="2" key="1">
    <citation type="journal article" date="2022" name="Int. J. Mol. Sci.">
        <title>Draft Genome of Tanacetum Coccineum: Genomic Comparison of Closely Related Tanacetum-Family Plants.</title>
        <authorList>
            <person name="Yamashiro T."/>
            <person name="Shiraishi A."/>
            <person name="Nakayama K."/>
            <person name="Satake H."/>
        </authorList>
    </citation>
    <scope>NUCLEOTIDE SEQUENCE</scope>
</reference>
<accession>A0ABQ5DLW0</accession>
<comment type="caution">
    <text evidence="2">The sequence shown here is derived from an EMBL/GenBank/DDBJ whole genome shotgun (WGS) entry which is preliminary data.</text>
</comment>